<dbReference type="PANTHER" id="PTHR21472">
    <property type="entry name" value="ENDONUCLEASE DOMAIN-CONTAINING 1 PROTEIN ENDOD1"/>
    <property type="match status" value="1"/>
</dbReference>
<feature type="region of interest" description="Disordered" evidence="1">
    <location>
        <begin position="205"/>
        <end position="239"/>
    </location>
</feature>
<organism evidence="3 4">
    <name type="scientific">Coilia grayii</name>
    <name type="common">Gray's grenadier anchovy</name>
    <dbReference type="NCBI Taxonomy" id="363190"/>
    <lineage>
        <taxon>Eukaryota</taxon>
        <taxon>Metazoa</taxon>
        <taxon>Chordata</taxon>
        <taxon>Craniata</taxon>
        <taxon>Vertebrata</taxon>
        <taxon>Euteleostomi</taxon>
        <taxon>Actinopterygii</taxon>
        <taxon>Neopterygii</taxon>
        <taxon>Teleostei</taxon>
        <taxon>Clupei</taxon>
        <taxon>Clupeiformes</taxon>
        <taxon>Clupeoidei</taxon>
        <taxon>Engraulidae</taxon>
        <taxon>Coilinae</taxon>
        <taxon>Coilia</taxon>
    </lineage>
</organism>
<sequence>MPAARVGVAASLLAGLLLGLSWPARSQAETDTDFSPCSHSFYRETPPQGPAGSSDGLVRRCHILPGGRRFASLYNSTCGASVYSALRLRRGSNWGEQPNGGDGEEDVGVESPPDSEVLIPALLGGGGGGNGGASTNPAASTWDELISRLVREAAVARCSGSPEAASTGPDLFVLTGTSGLSQGEDGGCQAEVLWSAVCCATLEDGERGGGGGEEEEDSRAFSLGVVQGGGGGEEEEKEEERVVSVQELAEVAGLAAIFTGFCGEAEMDSDVAELFLETLQALKKELETTDTQTDEGASENTEEEQTASEGGDTGNDDVSGASQEEVMSARQSRSAPVDETTEPHDGLEMENDTDSSGSFVGGALMYLLSSSVSLLSTPVRPVISTVTSLPGQVTYVLGEELAVLSSLPGNTFSLFRNMVCDLCSGVLSAVGLVAGVGELGFSTAYACTAPLVGSLFGACHDGVAGVGQLASDGVGIFGGILDNAWSLSKFFGGTLWDHGEGYLGTVLSELGHQAKTVGVGLGKLLWRGGRGLGNVVGAVGGLAGGTVGSVVENVKEAFGEE</sequence>
<reference evidence="3 4" key="1">
    <citation type="submission" date="2024-09" db="EMBL/GenBank/DDBJ databases">
        <title>A chromosome-level genome assembly of Gray's grenadier anchovy, Coilia grayii.</title>
        <authorList>
            <person name="Fu Z."/>
        </authorList>
    </citation>
    <scope>NUCLEOTIDE SEQUENCE [LARGE SCALE GENOMIC DNA]</scope>
    <source>
        <strain evidence="3">G4</strain>
        <tissue evidence="3">Muscle</tissue>
    </source>
</reference>
<gene>
    <name evidence="3" type="ORF">ACEWY4_019547</name>
</gene>
<name>A0ABD1JAD6_9TELE</name>
<feature type="signal peptide" evidence="2">
    <location>
        <begin position="1"/>
        <end position="28"/>
    </location>
</feature>
<dbReference type="InterPro" id="IPR039015">
    <property type="entry name" value="ENDOD1"/>
</dbReference>
<evidence type="ECO:0000256" key="1">
    <source>
        <dbReference type="SAM" id="MobiDB-lite"/>
    </source>
</evidence>
<feature type="region of interest" description="Disordered" evidence="1">
    <location>
        <begin position="288"/>
        <end position="354"/>
    </location>
</feature>
<evidence type="ECO:0000313" key="4">
    <source>
        <dbReference type="Proteomes" id="UP001591681"/>
    </source>
</evidence>
<keyword evidence="2" id="KW-0732">Signal</keyword>
<feature type="chain" id="PRO_5044763895" evidence="2">
    <location>
        <begin position="29"/>
        <end position="561"/>
    </location>
</feature>
<accession>A0ABD1JAD6</accession>
<dbReference type="PANTHER" id="PTHR21472:SF23">
    <property type="entry name" value="INO80 COMPLEX SUBUNIT E"/>
    <property type="match status" value="1"/>
</dbReference>
<evidence type="ECO:0000313" key="3">
    <source>
        <dbReference type="EMBL" id="KAL2084029.1"/>
    </source>
</evidence>
<keyword evidence="4" id="KW-1185">Reference proteome</keyword>
<evidence type="ECO:0000256" key="2">
    <source>
        <dbReference type="SAM" id="SignalP"/>
    </source>
</evidence>
<feature type="region of interest" description="Disordered" evidence="1">
    <location>
        <begin position="91"/>
        <end position="114"/>
    </location>
</feature>
<protein>
    <submittedName>
        <fullName evidence="3">Uncharacterized protein</fullName>
    </submittedName>
</protein>
<dbReference type="Proteomes" id="UP001591681">
    <property type="component" value="Unassembled WGS sequence"/>
</dbReference>
<feature type="compositionally biased region" description="Acidic residues" evidence="1">
    <location>
        <begin position="292"/>
        <end position="306"/>
    </location>
</feature>
<dbReference type="AlphaFoldDB" id="A0ABD1JAD6"/>
<comment type="caution">
    <text evidence="3">The sequence shown here is derived from an EMBL/GenBank/DDBJ whole genome shotgun (WGS) entry which is preliminary data.</text>
</comment>
<proteinExistence type="predicted"/>
<dbReference type="EMBL" id="JBHFQA010000017">
    <property type="protein sequence ID" value="KAL2084029.1"/>
    <property type="molecule type" value="Genomic_DNA"/>
</dbReference>